<sequence>MKLNVKHSSLSFICIIFASFFSSLTYADSAKDAWRELVSEQFSTRAEFAFVENNPELPNVLIYGDSISIHYTQAVRAELASKANVYRLYLNGGDSSSFIKKMRKMHTIMQNPDLKDAWTFQWDVIHFNVGLHDLKYTKDRKLDKANGKQVSSIAEYENNLRNIIKYLKTMAPSAKLIFATTTPIPAGEPGRIVGDAVKYNEAALNVLKDHPEVIINDLYQFTKPHHQKWWADAGNVHYNELGRKSQGEKVASVIISQLTLKKNTD</sequence>
<feature type="chain" id="PRO_5046409122" evidence="1">
    <location>
        <begin position="28"/>
        <end position="265"/>
    </location>
</feature>
<evidence type="ECO:0000313" key="3">
    <source>
        <dbReference type="EMBL" id="WNC68207.1"/>
    </source>
</evidence>
<dbReference type="CDD" id="cd00229">
    <property type="entry name" value="SGNH_hydrolase"/>
    <property type="match status" value="1"/>
</dbReference>
<dbReference type="Proteomes" id="UP001248581">
    <property type="component" value="Chromosome"/>
</dbReference>
<dbReference type="Pfam" id="PF13472">
    <property type="entry name" value="Lipase_GDSL_2"/>
    <property type="match status" value="1"/>
</dbReference>
<accession>A0ABY9THH1</accession>
<keyword evidence="1" id="KW-0732">Signal</keyword>
<evidence type="ECO:0000313" key="4">
    <source>
        <dbReference type="Proteomes" id="UP001248581"/>
    </source>
</evidence>
<dbReference type="GO" id="GO:0016787">
    <property type="term" value="F:hydrolase activity"/>
    <property type="evidence" value="ECO:0007669"/>
    <property type="project" value="UniProtKB-KW"/>
</dbReference>
<dbReference type="InterPro" id="IPR036514">
    <property type="entry name" value="SGNH_hydro_sf"/>
</dbReference>
<name>A0ABY9THH1_9GAMM</name>
<dbReference type="RefSeq" id="WP_348387364.1">
    <property type="nucleotide sequence ID" value="NZ_CP134146.1"/>
</dbReference>
<reference evidence="4" key="1">
    <citation type="submission" date="2023-09" db="EMBL/GenBank/DDBJ databases">
        <authorList>
            <person name="Li S."/>
            <person name="Li X."/>
            <person name="Zhang C."/>
            <person name="Zhao Z."/>
        </authorList>
    </citation>
    <scope>NUCLEOTIDE SEQUENCE [LARGE SCALE GENOMIC DNA]</scope>
    <source>
        <strain evidence="4">SQ345</strain>
    </source>
</reference>
<dbReference type="InterPro" id="IPR013830">
    <property type="entry name" value="SGNH_hydro"/>
</dbReference>
<dbReference type="SUPFAM" id="SSF52266">
    <property type="entry name" value="SGNH hydrolase"/>
    <property type="match status" value="1"/>
</dbReference>
<evidence type="ECO:0000256" key="1">
    <source>
        <dbReference type="SAM" id="SignalP"/>
    </source>
</evidence>
<proteinExistence type="predicted"/>
<protein>
    <submittedName>
        <fullName evidence="3">SGNH/GDSL hydrolase family protein</fullName>
    </submittedName>
</protein>
<organism evidence="3 4">
    <name type="scientific">Thalassotalea nanhaiensis</name>
    <dbReference type="NCBI Taxonomy" id="3065648"/>
    <lineage>
        <taxon>Bacteria</taxon>
        <taxon>Pseudomonadati</taxon>
        <taxon>Pseudomonadota</taxon>
        <taxon>Gammaproteobacteria</taxon>
        <taxon>Alteromonadales</taxon>
        <taxon>Colwelliaceae</taxon>
        <taxon>Thalassotalea</taxon>
    </lineage>
</organism>
<dbReference type="EMBL" id="CP134146">
    <property type="protein sequence ID" value="WNC68207.1"/>
    <property type="molecule type" value="Genomic_DNA"/>
</dbReference>
<feature type="signal peptide" evidence="1">
    <location>
        <begin position="1"/>
        <end position="27"/>
    </location>
</feature>
<keyword evidence="3" id="KW-0378">Hydrolase</keyword>
<feature type="domain" description="SGNH hydrolase-type esterase" evidence="2">
    <location>
        <begin position="103"/>
        <end position="242"/>
    </location>
</feature>
<gene>
    <name evidence="3" type="ORF">RI845_16980</name>
</gene>
<dbReference type="Gene3D" id="3.40.50.1110">
    <property type="entry name" value="SGNH hydrolase"/>
    <property type="match status" value="1"/>
</dbReference>
<evidence type="ECO:0000259" key="2">
    <source>
        <dbReference type="Pfam" id="PF13472"/>
    </source>
</evidence>
<keyword evidence="4" id="KW-1185">Reference proteome</keyword>